<proteinExistence type="predicted"/>
<evidence type="ECO:0000313" key="8">
    <source>
        <dbReference type="Proteomes" id="UP000552954"/>
    </source>
</evidence>
<keyword evidence="2 5" id="KW-0812">Transmembrane</keyword>
<keyword evidence="8" id="KW-1185">Reference proteome</keyword>
<name>A0A849KG29_9BURK</name>
<dbReference type="GO" id="GO:0097347">
    <property type="term" value="C:TAM protein secretion complex"/>
    <property type="evidence" value="ECO:0007669"/>
    <property type="project" value="TreeGrafter"/>
</dbReference>
<comment type="subcellular location">
    <subcellularLocation>
        <location evidence="1">Membrane</location>
        <topology evidence="1">Single-pass membrane protein</topology>
    </subcellularLocation>
</comment>
<evidence type="ECO:0000256" key="5">
    <source>
        <dbReference type="SAM" id="Phobius"/>
    </source>
</evidence>
<protein>
    <submittedName>
        <fullName evidence="7">DUF490 domain-containing protein</fullName>
    </submittedName>
</protein>
<accession>A0A849KG29</accession>
<evidence type="ECO:0000256" key="3">
    <source>
        <dbReference type="ARBA" id="ARBA00022989"/>
    </source>
</evidence>
<sequence length="1258" mass="133709">MNARIARVTRITVRVMVGFALLLLLVAGGLWWWAGQEGSLDWLLRRVGGRVSLQGEGVQGSVRGAWHIRRIVWERDGLRLEAEDIRLEWQPVALLGRTLQLEQVQVARARVIDRRPRSEEAMKLPQDLRLPWQVNVEQLQVGTLSYRGRMELEASGLAAQYAFDGLRHRVALQSLRLAGGDYRGDLKLLAIAPLTVDASLAGRFAAPVPGVERKVPLDFELRAQGPASAIDATARLQVAPGAGLQGELPRATASARLAPFAAMPVPKGEADFQQLDLAMFWPAAPRTLLSGHVEVVPSAAGAYALRADLRNRAAGPWDAKKLPVVTARGEGEWRDGVALVKTLAAEAGGGRIEGSGAWEGQGWKFEGRVDAVDPAQLHTSLAPLPLTGPLRLQGEGRTVNFDVSLQAGAPRSRVARDDALPAAASALELRDVLAKGRWAGDALSLSQLRVRTSDALLEGELDWQLAASRGQGRLNLRAPGLQAQAKGSVAESRGQGSADIASTDLAQAQRWLARWPGLRDMLKPFALRGNAQAQLAWQGGWRDPTVQAKATARALGWQAAGAKQDAAAPPWTVRDASLQVQGRLRDAALDLRAQAEQGQRKVDVVGAGRLGATLGGAATQWRGQVASLSARLQDASITPGPWQVQLQRPVDWRASGGNFEVAAGEALLRAPAMRSGSPATDAVLSWTPVRRQGGTLSTAGRLGGLPLAWIELVGGSQLAGSALSGDMVFDAQWNAQLGRTVRVEASLARVRGDVNVLAESVDGAAARVSAGVRDARLTVASQGEQLVFSLLWDSERAGHAEGQLRTRLVQDADGWSWPQQAPISGRLQAQLPRIGVWSLLAPPGWRLRGSLAADIAIGGTRAQPELSGPVNADDLALRSVVDGIELRNGRLRARLAGQRVVVSEFLLQGSDEGGGGGTLLAYGEGSWTPEGPVFQANAQLSQLRASIRSDRQLVVSGPVEARMDRAGTTVTGELRVDRARIQIPDETPPRLGDDVLVRNAPGVAVTETERKQRPPAATEGARPLNLRIAFDLGNDFRVTGRGVDTRLAGSLQVQASAAGTPQIVGLIRTAGGTYEAYGQRMNIERGELRFTGPADNPALDILALRPNMTEKVGVLVTGRAQSPHVELYSEGGLSEAETLSYVVLGRSSSGGGAETALLQRAATALLSGRRGTGKGIAGSLGLDDLSVRPDSTSGAVVRVGKRFADNFYAAYERSLSGTMGTLFIFSRRFAQGDGAGGGGERAGLDLIFTFAFDGLRKK</sequence>
<reference evidence="7 8" key="2">
    <citation type="submission" date="2020-06" db="EMBL/GenBank/DDBJ databases">
        <title>Ramlibacter rhizophilus sp. nov., isolated from rhizosphere soil of national flower Mugunghwa from South Korea.</title>
        <authorList>
            <person name="Zheng-Fei Y."/>
            <person name="Huan T."/>
        </authorList>
    </citation>
    <scope>NUCLEOTIDE SEQUENCE [LARGE SCALE GENOMIC DNA]</scope>
    <source>
        <strain evidence="7 8">B156</strain>
    </source>
</reference>
<reference evidence="7 8" key="1">
    <citation type="submission" date="2020-05" db="EMBL/GenBank/DDBJ databases">
        <authorList>
            <person name="Khan S.A."/>
            <person name="Jeon C.O."/>
            <person name="Chun B.H."/>
        </authorList>
    </citation>
    <scope>NUCLEOTIDE SEQUENCE [LARGE SCALE GENOMIC DNA]</scope>
    <source>
        <strain evidence="7 8">B156</strain>
    </source>
</reference>
<dbReference type="InterPro" id="IPR007452">
    <property type="entry name" value="TamB_C"/>
</dbReference>
<evidence type="ECO:0000256" key="2">
    <source>
        <dbReference type="ARBA" id="ARBA00022692"/>
    </source>
</evidence>
<evidence type="ECO:0000313" key="7">
    <source>
        <dbReference type="EMBL" id="NNU43875.1"/>
    </source>
</evidence>
<dbReference type="AlphaFoldDB" id="A0A849KG29"/>
<evidence type="ECO:0000256" key="1">
    <source>
        <dbReference type="ARBA" id="ARBA00004167"/>
    </source>
</evidence>
<feature type="transmembrane region" description="Helical" evidence="5">
    <location>
        <begin position="12"/>
        <end position="34"/>
    </location>
</feature>
<keyword evidence="3 5" id="KW-1133">Transmembrane helix</keyword>
<dbReference type="PANTHER" id="PTHR36985:SF1">
    <property type="entry name" value="TRANSLOCATION AND ASSEMBLY MODULE SUBUNIT TAMB"/>
    <property type="match status" value="1"/>
</dbReference>
<dbReference type="Pfam" id="PF04357">
    <property type="entry name" value="TamB"/>
    <property type="match status" value="1"/>
</dbReference>
<comment type="caution">
    <text evidence="7">The sequence shown here is derived from an EMBL/GenBank/DDBJ whole genome shotgun (WGS) entry which is preliminary data.</text>
</comment>
<dbReference type="Proteomes" id="UP000552954">
    <property type="component" value="Unassembled WGS sequence"/>
</dbReference>
<dbReference type="EMBL" id="JABFCS010000001">
    <property type="protein sequence ID" value="NNU43875.1"/>
    <property type="molecule type" value="Genomic_DNA"/>
</dbReference>
<feature type="domain" description="Translocation and assembly module TamB C-terminal" evidence="6">
    <location>
        <begin position="913"/>
        <end position="1218"/>
    </location>
</feature>
<keyword evidence="4 5" id="KW-0472">Membrane</keyword>
<evidence type="ECO:0000256" key="4">
    <source>
        <dbReference type="ARBA" id="ARBA00023136"/>
    </source>
</evidence>
<gene>
    <name evidence="7" type="ORF">HK415_13020</name>
</gene>
<organism evidence="7 8">
    <name type="scientific">Ramlibacter montanisoli</name>
    <dbReference type="NCBI Taxonomy" id="2732512"/>
    <lineage>
        <taxon>Bacteria</taxon>
        <taxon>Pseudomonadati</taxon>
        <taxon>Pseudomonadota</taxon>
        <taxon>Betaproteobacteria</taxon>
        <taxon>Burkholderiales</taxon>
        <taxon>Comamonadaceae</taxon>
        <taxon>Ramlibacter</taxon>
    </lineage>
</organism>
<dbReference type="RefSeq" id="WP_171559891.1">
    <property type="nucleotide sequence ID" value="NZ_JABFCS010000001.1"/>
</dbReference>
<dbReference type="GO" id="GO:0009306">
    <property type="term" value="P:protein secretion"/>
    <property type="evidence" value="ECO:0007669"/>
    <property type="project" value="InterPro"/>
</dbReference>
<dbReference type="GO" id="GO:0005886">
    <property type="term" value="C:plasma membrane"/>
    <property type="evidence" value="ECO:0007669"/>
    <property type="project" value="InterPro"/>
</dbReference>
<evidence type="ECO:0000259" key="6">
    <source>
        <dbReference type="Pfam" id="PF04357"/>
    </source>
</evidence>
<dbReference type="PANTHER" id="PTHR36985">
    <property type="entry name" value="TRANSLOCATION AND ASSEMBLY MODULE SUBUNIT TAMB"/>
    <property type="match status" value="1"/>
</dbReference>